<name>A0A7R9A0R8_9CRUS</name>
<dbReference type="OrthoDB" id="2018023at2759"/>
<dbReference type="PANTHER" id="PTHR15960:SF5">
    <property type="entry name" value="LD44032P"/>
    <property type="match status" value="1"/>
</dbReference>
<dbReference type="InterPro" id="IPR015940">
    <property type="entry name" value="UBA"/>
</dbReference>
<dbReference type="InterPro" id="IPR038870">
    <property type="entry name" value="UBAP1"/>
</dbReference>
<dbReference type="PROSITE" id="PS50030">
    <property type="entry name" value="UBA"/>
    <property type="match status" value="1"/>
</dbReference>
<proteinExistence type="predicted"/>
<feature type="domain" description="UBA" evidence="2">
    <location>
        <begin position="434"/>
        <end position="476"/>
    </location>
</feature>
<sequence length="476" mass="53320">MAQYVEGIPVKISKKFRPPPRISIPNFSYQLSPAPFEEYDFSAEERVLADAARRRLEKEAKEEREKAQEERKEEEEGGRKYDGHDRPSEDNRSTSILPVPDEEKGPCNEPIAMLVPYRAEVSKTLKENNECKDYSSAKGGISTVNPLDFEDDGASPFDQLELKSMNDLQELASVLQSVQCRHPVPSVAPVPNGFVPFPTTSFPNLSRSLPKSKEPSFPPQYIAGFESKNAYSDIGDAMIPCDRVMPSVRSKSVPDLQQAIDLPSQSLSAYSPVTVFPAQLSVGSGVGKGGAPWITGCYGPDPVYSSSSSDLHIQFSLDSNLISTSPSIHELNIMVVYILILFQEWPSLPSDRKRKPTEEDVYLNALSRQEKEKARHIAEMGFSLPRVAHLFGLLHHDEKKVVEHLLEAECLKEQGYPESVIDKMLLCCHGNSKDACEKLQLFTRFRDLGFEEARILEALQRTHCNYEQTLDELLVS</sequence>
<dbReference type="GO" id="GO:0043130">
    <property type="term" value="F:ubiquitin binding"/>
    <property type="evidence" value="ECO:0007669"/>
    <property type="project" value="InterPro"/>
</dbReference>
<accession>A0A7R9A0R8</accession>
<feature type="region of interest" description="Disordered" evidence="1">
    <location>
        <begin position="55"/>
        <end position="107"/>
    </location>
</feature>
<dbReference type="GO" id="GO:0000813">
    <property type="term" value="C:ESCRT I complex"/>
    <property type="evidence" value="ECO:0007669"/>
    <property type="project" value="InterPro"/>
</dbReference>
<dbReference type="PANTHER" id="PTHR15960">
    <property type="entry name" value="LD44032P"/>
    <property type="match status" value="1"/>
</dbReference>
<dbReference type="EMBL" id="CAJPEV010000527">
    <property type="protein sequence ID" value="CAG0886151.1"/>
    <property type="molecule type" value="Genomic_DNA"/>
</dbReference>
<feature type="compositionally biased region" description="Basic and acidic residues" evidence="1">
    <location>
        <begin position="77"/>
        <end position="92"/>
    </location>
</feature>
<keyword evidence="5" id="KW-1185">Reference proteome</keyword>
<feature type="compositionally biased region" description="Basic and acidic residues" evidence="1">
    <location>
        <begin position="55"/>
        <end position="71"/>
    </location>
</feature>
<dbReference type="AlphaFoldDB" id="A0A7R9A0R8"/>
<dbReference type="PROSITE" id="PS51497">
    <property type="entry name" value="UMA"/>
    <property type="match status" value="1"/>
</dbReference>
<dbReference type="GO" id="GO:0043162">
    <property type="term" value="P:ubiquitin-dependent protein catabolic process via the multivesicular body sorting pathway"/>
    <property type="evidence" value="ECO:0007669"/>
    <property type="project" value="InterPro"/>
</dbReference>
<evidence type="ECO:0000313" key="5">
    <source>
        <dbReference type="Proteomes" id="UP000677054"/>
    </source>
</evidence>
<evidence type="ECO:0008006" key="6">
    <source>
        <dbReference type="Google" id="ProtNLM"/>
    </source>
</evidence>
<feature type="domain" description="UMA" evidence="3">
    <location>
        <begin position="5"/>
        <end position="48"/>
    </location>
</feature>
<evidence type="ECO:0000259" key="3">
    <source>
        <dbReference type="PROSITE" id="PS51497"/>
    </source>
</evidence>
<dbReference type="EMBL" id="LR900044">
    <property type="protein sequence ID" value="CAD7243932.1"/>
    <property type="molecule type" value="Genomic_DNA"/>
</dbReference>
<evidence type="ECO:0000259" key="2">
    <source>
        <dbReference type="PROSITE" id="PS50030"/>
    </source>
</evidence>
<protein>
    <recommendedName>
        <fullName evidence="6">Ubiquitin-associated protein 1</fullName>
    </recommendedName>
</protein>
<organism evidence="4">
    <name type="scientific">Darwinula stevensoni</name>
    <dbReference type="NCBI Taxonomy" id="69355"/>
    <lineage>
        <taxon>Eukaryota</taxon>
        <taxon>Metazoa</taxon>
        <taxon>Ecdysozoa</taxon>
        <taxon>Arthropoda</taxon>
        <taxon>Crustacea</taxon>
        <taxon>Oligostraca</taxon>
        <taxon>Ostracoda</taxon>
        <taxon>Podocopa</taxon>
        <taxon>Podocopida</taxon>
        <taxon>Darwinulocopina</taxon>
        <taxon>Darwinuloidea</taxon>
        <taxon>Darwinulidae</taxon>
        <taxon>Darwinula</taxon>
    </lineage>
</organism>
<dbReference type="Gene3D" id="1.20.120.1920">
    <property type="entry name" value="UBAP1 SOUBA domain"/>
    <property type="match status" value="1"/>
</dbReference>
<reference evidence="4" key="1">
    <citation type="submission" date="2020-11" db="EMBL/GenBank/DDBJ databases">
        <authorList>
            <person name="Tran Van P."/>
        </authorList>
    </citation>
    <scope>NUCLEOTIDE SEQUENCE</scope>
</reference>
<dbReference type="InterPro" id="IPR023340">
    <property type="entry name" value="UMA"/>
</dbReference>
<evidence type="ECO:0000256" key="1">
    <source>
        <dbReference type="SAM" id="MobiDB-lite"/>
    </source>
</evidence>
<dbReference type="InterPro" id="IPR042575">
    <property type="entry name" value="UBAP1_C"/>
</dbReference>
<dbReference type="Proteomes" id="UP000677054">
    <property type="component" value="Unassembled WGS sequence"/>
</dbReference>
<evidence type="ECO:0000313" key="4">
    <source>
        <dbReference type="EMBL" id="CAD7243932.1"/>
    </source>
</evidence>
<gene>
    <name evidence="4" type="ORF">DSTB1V02_LOCUS3839</name>
</gene>